<feature type="non-terminal residue" evidence="4">
    <location>
        <position position="101"/>
    </location>
</feature>
<dbReference type="EMBL" id="QNUK01000008">
    <property type="protein sequence ID" value="KAF5909092.1"/>
    <property type="molecule type" value="Genomic_DNA"/>
</dbReference>
<comment type="caution">
    <text evidence="4">The sequence shown here is derived from an EMBL/GenBank/DDBJ whole genome shotgun (WGS) entry which is preliminary data.</text>
</comment>
<feature type="chain" id="PRO_5035295987" evidence="3">
    <location>
        <begin position="17"/>
        <end position="101"/>
    </location>
</feature>
<evidence type="ECO:0000256" key="1">
    <source>
        <dbReference type="ARBA" id="ARBA00010169"/>
    </source>
</evidence>
<comment type="subunit">
    <text evidence="2">Homotrimer.</text>
</comment>
<dbReference type="PANTHER" id="PTHR23419:SF2">
    <property type="entry name" value="CUTA DIVALENT CATION TOLERANCE HOMOLOG-LIKE"/>
    <property type="match status" value="1"/>
</dbReference>
<dbReference type="Gene3D" id="3.30.70.120">
    <property type="match status" value="1"/>
</dbReference>
<dbReference type="InterPro" id="IPR011322">
    <property type="entry name" value="N-reg_PII-like_a/b"/>
</dbReference>
<evidence type="ECO:0000256" key="2">
    <source>
        <dbReference type="ARBA" id="ARBA00011233"/>
    </source>
</evidence>
<evidence type="ECO:0000256" key="3">
    <source>
        <dbReference type="SAM" id="SignalP"/>
    </source>
</evidence>
<keyword evidence="5" id="KW-1185">Reference proteome</keyword>
<evidence type="ECO:0000313" key="4">
    <source>
        <dbReference type="EMBL" id="KAF5909092.1"/>
    </source>
</evidence>
<proteinExistence type="inferred from homology"/>
<dbReference type="SUPFAM" id="SSF54913">
    <property type="entry name" value="GlnB-like"/>
    <property type="match status" value="1"/>
</dbReference>
<dbReference type="InterPro" id="IPR004323">
    <property type="entry name" value="Ion_tolerance_CutA"/>
</dbReference>
<dbReference type="OrthoDB" id="2017693at2759"/>
<dbReference type="GO" id="GO:0010038">
    <property type="term" value="P:response to metal ion"/>
    <property type="evidence" value="ECO:0007669"/>
    <property type="project" value="InterPro"/>
</dbReference>
<keyword evidence="3" id="KW-0732">Signal</keyword>
<sequence>TMILTMMLYPVMSMLAIQMYTALSGGYLPGHHSVLIINCPTEQTAKDIGRYIMEKKMAASVNILPRTSTMFYWKGAIQESSEILLLLRTRTSVIQRLSDFV</sequence>
<accession>A0A8J4X942</accession>
<dbReference type="Pfam" id="PF03091">
    <property type="entry name" value="CutA1"/>
    <property type="match status" value="1"/>
</dbReference>
<dbReference type="GO" id="GO:0005507">
    <property type="term" value="F:copper ion binding"/>
    <property type="evidence" value="ECO:0007669"/>
    <property type="project" value="TreeGrafter"/>
</dbReference>
<reference evidence="4" key="1">
    <citation type="submission" date="2020-07" db="EMBL/GenBank/DDBJ databases">
        <title>Clarias magur genome sequencing, assembly and annotation.</title>
        <authorList>
            <person name="Kushwaha B."/>
            <person name="Kumar R."/>
            <person name="Das P."/>
            <person name="Joshi C.G."/>
            <person name="Kumar D."/>
            <person name="Nagpure N.S."/>
            <person name="Pandey M."/>
            <person name="Agarwal S."/>
            <person name="Srivastava S."/>
            <person name="Singh M."/>
            <person name="Sahoo L."/>
            <person name="Jayasankar P."/>
            <person name="Meher P.K."/>
            <person name="Koringa P.G."/>
            <person name="Iquebal M.A."/>
            <person name="Das S.P."/>
            <person name="Bit A."/>
            <person name="Patnaik S."/>
            <person name="Patel N."/>
            <person name="Shah T.M."/>
            <person name="Hinsu A."/>
            <person name="Jena J.K."/>
        </authorList>
    </citation>
    <scope>NUCLEOTIDE SEQUENCE</scope>
    <source>
        <strain evidence="4">CIFAMagur01</strain>
        <tissue evidence="4">Testis</tissue>
    </source>
</reference>
<dbReference type="InterPro" id="IPR015867">
    <property type="entry name" value="N-reg_PII/ATP_PRibTrfase_C"/>
</dbReference>
<dbReference type="PANTHER" id="PTHR23419">
    <property type="entry name" value="DIVALENT CATION TOLERANCE CUTA-RELATED"/>
    <property type="match status" value="1"/>
</dbReference>
<protein>
    <submittedName>
        <fullName evidence="4">Protein CutA</fullName>
    </submittedName>
</protein>
<dbReference type="AlphaFoldDB" id="A0A8J4X942"/>
<evidence type="ECO:0000313" key="5">
    <source>
        <dbReference type="Proteomes" id="UP000727407"/>
    </source>
</evidence>
<feature type="non-terminal residue" evidence="4">
    <location>
        <position position="1"/>
    </location>
</feature>
<name>A0A8J4X942_CLAMG</name>
<feature type="signal peptide" evidence="3">
    <location>
        <begin position="1"/>
        <end position="16"/>
    </location>
</feature>
<gene>
    <name evidence="4" type="primary">cuta</name>
    <name evidence="4" type="ORF">DAT39_001210</name>
</gene>
<dbReference type="Proteomes" id="UP000727407">
    <property type="component" value="Unassembled WGS sequence"/>
</dbReference>
<organism evidence="4 5">
    <name type="scientific">Clarias magur</name>
    <name type="common">Asian catfish</name>
    <name type="synonym">Macropteronotus magur</name>
    <dbReference type="NCBI Taxonomy" id="1594786"/>
    <lineage>
        <taxon>Eukaryota</taxon>
        <taxon>Metazoa</taxon>
        <taxon>Chordata</taxon>
        <taxon>Craniata</taxon>
        <taxon>Vertebrata</taxon>
        <taxon>Euteleostomi</taxon>
        <taxon>Actinopterygii</taxon>
        <taxon>Neopterygii</taxon>
        <taxon>Teleostei</taxon>
        <taxon>Ostariophysi</taxon>
        <taxon>Siluriformes</taxon>
        <taxon>Clariidae</taxon>
        <taxon>Clarias</taxon>
    </lineage>
</organism>
<comment type="similarity">
    <text evidence="1">Belongs to the CutA family.</text>
</comment>